<keyword evidence="2" id="KW-1185">Reference proteome</keyword>
<evidence type="ECO:0008006" key="3">
    <source>
        <dbReference type="Google" id="ProtNLM"/>
    </source>
</evidence>
<dbReference type="OrthoDB" id="439727at2759"/>
<dbReference type="RefSeq" id="XP_004362517.1">
    <property type="nucleotide sequence ID" value="XM_004362460.1"/>
</dbReference>
<gene>
    <name evidence="1" type="ORF">DFA_02910</name>
</gene>
<evidence type="ECO:0000313" key="2">
    <source>
        <dbReference type="Proteomes" id="UP000007797"/>
    </source>
</evidence>
<proteinExistence type="predicted"/>
<dbReference type="KEGG" id="dfa:DFA_02910"/>
<evidence type="ECO:0000313" key="1">
    <source>
        <dbReference type="EMBL" id="EGG24666.1"/>
    </source>
</evidence>
<accession>F4PIT7</accession>
<dbReference type="AlphaFoldDB" id="F4PIT7"/>
<dbReference type="GeneID" id="14877096"/>
<reference evidence="2" key="1">
    <citation type="journal article" date="2011" name="Genome Res.">
        <title>Phylogeny-wide analysis of social amoeba genomes highlights ancient origins for complex intercellular communication.</title>
        <authorList>
            <person name="Heidel A.J."/>
            <person name="Lawal H.M."/>
            <person name="Felder M."/>
            <person name="Schilde C."/>
            <person name="Helps N.R."/>
            <person name="Tunggal B."/>
            <person name="Rivero F."/>
            <person name="John U."/>
            <person name="Schleicher M."/>
            <person name="Eichinger L."/>
            <person name="Platzer M."/>
            <person name="Noegel A.A."/>
            <person name="Schaap P."/>
            <person name="Gloeckner G."/>
        </authorList>
    </citation>
    <scope>NUCLEOTIDE SEQUENCE [LARGE SCALE GENOMIC DNA]</scope>
    <source>
        <strain evidence="2">SH3</strain>
    </source>
</reference>
<dbReference type="EMBL" id="GL883006">
    <property type="protein sequence ID" value="EGG24666.1"/>
    <property type="molecule type" value="Genomic_DNA"/>
</dbReference>
<sequence length="294" mass="34645">MEVYTVEAFPRLSSERFSMMEKMLKSWGNQTFKIPLYLSMSTSTELVSEAEKRLVTWKSAYPTLTVYLNPKMSQFKHYQNLVQRLKTCSTVTKDSWVIFTDDDDTWHEMRVEEYYVCLGRQDMKNYSVLRLPFKDRIDQEEYWEFSTKLGNLKRFVDRSASRLLDHPFADRYFVRFLTPPSRGTPTLPTDFNLYEYKMGHESMRHAHDVLANGATFEQFREVQVTRDLILKLARWYETQPITWGEFSEAVLITVGHMAGASAEQIANINLIYQADHHIWFANFVQTKGNIHLPL</sequence>
<organism evidence="1 2">
    <name type="scientific">Cavenderia fasciculata</name>
    <name type="common">Slime mold</name>
    <name type="synonym">Dictyostelium fasciculatum</name>
    <dbReference type="NCBI Taxonomy" id="261658"/>
    <lineage>
        <taxon>Eukaryota</taxon>
        <taxon>Amoebozoa</taxon>
        <taxon>Evosea</taxon>
        <taxon>Eumycetozoa</taxon>
        <taxon>Dictyostelia</taxon>
        <taxon>Acytosteliales</taxon>
        <taxon>Cavenderiaceae</taxon>
        <taxon>Cavenderia</taxon>
    </lineage>
</organism>
<name>F4PIT7_CACFS</name>
<protein>
    <recommendedName>
        <fullName evidence="3">Glycosyltransferase</fullName>
    </recommendedName>
</protein>
<dbReference type="Proteomes" id="UP000007797">
    <property type="component" value="Unassembled WGS sequence"/>
</dbReference>